<feature type="domain" description="D-isomer specific 2-hydroxyacid dehydrogenase NAD-binding" evidence="5">
    <location>
        <begin position="104"/>
        <end position="288"/>
    </location>
</feature>
<dbReference type="Pfam" id="PF02826">
    <property type="entry name" value="2-Hacid_dh_C"/>
    <property type="match status" value="1"/>
</dbReference>
<sequence length="325" mass="35975">MLVLFLNKFDKYWDGKLDQLRKAFPGHDFVSYLDHNDPKELLPEADVLVKGSLSKEELTKAVKLKAVFVPWTGVDGLPLNELKKRSIILANNHGNAEVVAERAIALAMAVTGRVVELHKNLERGVWLGRPSSKEFTWFSILERKCAILGLGQIGQKIAGFLKAFRCRINGFKKEPSGSYPGLDFITNDIKQAVRGAELVFVALPLTSETLGIVNQEVLDAMGSAYLINISRGKVVEEKALAESLMSGKLAGAAIDVWYDYPSIDRPVTLPSRYPIHTLPNVVLSPHVGSWTTESMQAMVDETVESIGHYLLTGNPIDIVDLEKMY</sequence>
<organism evidence="6 7">
    <name type="scientific">Mesotoga infera</name>
    <dbReference type="NCBI Taxonomy" id="1236046"/>
    <lineage>
        <taxon>Bacteria</taxon>
        <taxon>Thermotogati</taxon>
        <taxon>Thermotogota</taxon>
        <taxon>Thermotogae</taxon>
        <taxon>Kosmotogales</taxon>
        <taxon>Kosmotogaceae</taxon>
        <taxon>Mesotoga</taxon>
    </lineage>
</organism>
<dbReference type="SUPFAM" id="SSF52283">
    <property type="entry name" value="Formate/glycerate dehydrogenase catalytic domain-like"/>
    <property type="match status" value="1"/>
</dbReference>
<dbReference type="PANTHER" id="PTHR10996:SF178">
    <property type="entry name" value="2-HYDROXYACID DEHYDROGENASE YGL185C-RELATED"/>
    <property type="match status" value="1"/>
</dbReference>
<feature type="domain" description="D-isomer specific 2-hydroxyacid dehydrogenase catalytic" evidence="4">
    <location>
        <begin position="35"/>
        <end position="319"/>
    </location>
</feature>
<dbReference type="CDD" id="cd12165">
    <property type="entry name" value="2-Hacid_dh_6"/>
    <property type="match status" value="1"/>
</dbReference>
<evidence type="ECO:0000259" key="4">
    <source>
        <dbReference type="Pfam" id="PF00389"/>
    </source>
</evidence>
<dbReference type="KEGG" id="minf:MESINF_2661"/>
<proteinExistence type="inferred from homology"/>
<accession>A0A7Z7LHK7</accession>
<dbReference type="GO" id="GO:0051287">
    <property type="term" value="F:NAD binding"/>
    <property type="evidence" value="ECO:0007669"/>
    <property type="project" value="InterPro"/>
</dbReference>
<dbReference type="InterPro" id="IPR006140">
    <property type="entry name" value="D-isomer_DH_NAD-bd"/>
</dbReference>
<evidence type="ECO:0000256" key="2">
    <source>
        <dbReference type="ARBA" id="ARBA00023027"/>
    </source>
</evidence>
<dbReference type="GO" id="GO:0005829">
    <property type="term" value="C:cytosol"/>
    <property type="evidence" value="ECO:0007669"/>
    <property type="project" value="TreeGrafter"/>
</dbReference>
<evidence type="ECO:0000256" key="1">
    <source>
        <dbReference type="ARBA" id="ARBA00023002"/>
    </source>
</evidence>
<evidence type="ECO:0000256" key="3">
    <source>
        <dbReference type="RuleBase" id="RU003719"/>
    </source>
</evidence>
<name>A0A7Z7LHK7_9BACT</name>
<dbReference type="InterPro" id="IPR050223">
    <property type="entry name" value="D-isomer_2-hydroxyacid_DH"/>
</dbReference>
<evidence type="ECO:0000313" key="7">
    <source>
        <dbReference type="Proteomes" id="UP000250796"/>
    </source>
</evidence>
<dbReference type="SUPFAM" id="SSF51735">
    <property type="entry name" value="NAD(P)-binding Rossmann-fold domains"/>
    <property type="match status" value="1"/>
</dbReference>
<gene>
    <name evidence="6" type="ORF">MESINF_2661</name>
</gene>
<keyword evidence="2" id="KW-0520">NAD</keyword>
<protein>
    <submittedName>
        <fullName evidence="6">D-isomer specific 2-hydroxyacid dehydrogenase NAD-binding</fullName>
    </submittedName>
</protein>
<comment type="similarity">
    <text evidence="3">Belongs to the D-isomer specific 2-hydroxyacid dehydrogenase family.</text>
</comment>
<reference evidence="6 7" key="1">
    <citation type="submission" date="2017-01" db="EMBL/GenBank/DDBJ databases">
        <authorList>
            <person name="Erauso G."/>
        </authorList>
    </citation>
    <scope>NUCLEOTIDE SEQUENCE [LARGE SCALE GENOMIC DNA]</scope>
    <source>
        <strain evidence="6">MESINF1</strain>
    </source>
</reference>
<dbReference type="AlphaFoldDB" id="A0A7Z7LHK7"/>
<keyword evidence="1 3" id="KW-0560">Oxidoreductase</keyword>
<dbReference type="InterPro" id="IPR006139">
    <property type="entry name" value="D-isomer_2_OHA_DH_cat_dom"/>
</dbReference>
<keyword evidence="7" id="KW-1185">Reference proteome</keyword>
<evidence type="ECO:0000259" key="5">
    <source>
        <dbReference type="Pfam" id="PF02826"/>
    </source>
</evidence>
<dbReference type="EMBL" id="LS974202">
    <property type="protein sequence ID" value="SSC14101.1"/>
    <property type="molecule type" value="Genomic_DNA"/>
</dbReference>
<dbReference type="InterPro" id="IPR036291">
    <property type="entry name" value="NAD(P)-bd_dom_sf"/>
</dbReference>
<dbReference type="PANTHER" id="PTHR10996">
    <property type="entry name" value="2-HYDROXYACID DEHYDROGENASE-RELATED"/>
    <property type="match status" value="1"/>
</dbReference>
<dbReference type="Proteomes" id="UP000250796">
    <property type="component" value="Chromosome MESINF"/>
</dbReference>
<dbReference type="Gene3D" id="3.40.50.720">
    <property type="entry name" value="NAD(P)-binding Rossmann-like Domain"/>
    <property type="match status" value="2"/>
</dbReference>
<dbReference type="Pfam" id="PF00389">
    <property type="entry name" value="2-Hacid_dh"/>
    <property type="match status" value="1"/>
</dbReference>
<dbReference type="GO" id="GO:0016618">
    <property type="term" value="F:hydroxypyruvate reductase [NAD(P)H] activity"/>
    <property type="evidence" value="ECO:0007669"/>
    <property type="project" value="TreeGrafter"/>
</dbReference>
<evidence type="ECO:0000313" key="6">
    <source>
        <dbReference type="EMBL" id="SSC14101.1"/>
    </source>
</evidence>
<dbReference type="GO" id="GO:0030267">
    <property type="term" value="F:glyoxylate reductase (NADPH) activity"/>
    <property type="evidence" value="ECO:0007669"/>
    <property type="project" value="TreeGrafter"/>
</dbReference>
<dbReference type="RefSeq" id="WP_169700414.1">
    <property type="nucleotide sequence ID" value="NZ_LS974202.1"/>
</dbReference>